<reference evidence="16" key="1">
    <citation type="journal article" date="2020" name="Nature">
        <title>Giant virus diversity and host interactions through global metagenomics.</title>
        <authorList>
            <person name="Schulz F."/>
            <person name="Roux S."/>
            <person name="Paez-Espino D."/>
            <person name="Jungbluth S."/>
            <person name="Walsh D.A."/>
            <person name="Denef V.J."/>
            <person name="McMahon K.D."/>
            <person name="Konstantinidis K.T."/>
            <person name="Eloe-Fadrosh E.A."/>
            <person name="Kyrpides N.C."/>
            <person name="Woyke T."/>
        </authorList>
    </citation>
    <scope>NUCLEOTIDE SEQUENCE</scope>
    <source>
        <strain evidence="16">GVMAG-S-3300013286-35</strain>
    </source>
</reference>
<evidence type="ECO:0000256" key="6">
    <source>
        <dbReference type="ARBA" id="ARBA00022723"/>
    </source>
</evidence>
<evidence type="ECO:0000259" key="15">
    <source>
        <dbReference type="Pfam" id="PF04566"/>
    </source>
</evidence>
<dbReference type="CDD" id="cd00653">
    <property type="entry name" value="RNA_pol_B_RPB2"/>
    <property type="match status" value="1"/>
</dbReference>
<dbReference type="PANTHER" id="PTHR20856">
    <property type="entry name" value="DNA-DIRECTED RNA POLYMERASE I SUBUNIT 2"/>
    <property type="match status" value="1"/>
</dbReference>
<evidence type="ECO:0000259" key="12">
    <source>
        <dbReference type="Pfam" id="PF04561"/>
    </source>
</evidence>
<keyword evidence="4" id="KW-0808">Transferase</keyword>
<evidence type="ECO:0000259" key="11">
    <source>
        <dbReference type="Pfam" id="PF04560"/>
    </source>
</evidence>
<dbReference type="GO" id="GO:0046872">
    <property type="term" value="F:metal ion binding"/>
    <property type="evidence" value="ECO:0007669"/>
    <property type="project" value="UniProtKB-KW"/>
</dbReference>
<feature type="domain" description="RNA polymerase Rpb2" evidence="12">
    <location>
        <begin position="234"/>
        <end position="379"/>
    </location>
</feature>
<evidence type="ECO:0000256" key="1">
    <source>
        <dbReference type="ARBA" id="ARBA00006835"/>
    </source>
</evidence>
<dbReference type="GO" id="GO:0003677">
    <property type="term" value="F:DNA binding"/>
    <property type="evidence" value="ECO:0007669"/>
    <property type="project" value="InterPro"/>
</dbReference>
<dbReference type="GO" id="GO:0000428">
    <property type="term" value="C:DNA-directed RNA polymerase complex"/>
    <property type="evidence" value="ECO:0007669"/>
    <property type="project" value="UniProtKB-KW"/>
</dbReference>
<dbReference type="InterPro" id="IPR007646">
    <property type="entry name" value="RNA_pol_Rpb2_4"/>
</dbReference>
<organism evidence="16">
    <name type="scientific">viral metagenome</name>
    <dbReference type="NCBI Taxonomy" id="1070528"/>
    <lineage>
        <taxon>unclassified sequences</taxon>
        <taxon>metagenomes</taxon>
        <taxon>organismal metagenomes</taxon>
    </lineage>
</organism>
<feature type="domain" description="RNA polymerase beta subunit protrusion" evidence="13">
    <location>
        <begin position="23"/>
        <end position="415"/>
    </location>
</feature>
<dbReference type="Pfam" id="PF00562">
    <property type="entry name" value="RNA_pol_Rpb2_6"/>
    <property type="match status" value="1"/>
</dbReference>
<dbReference type="Gene3D" id="2.40.270.10">
    <property type="entry name" value="DNA-directed RNA polymerase, subunit 2, domain 6"/>
    <property type="match status" value="1"/>
</dbReference>
<evidence type="ECO:0000256" key="7">
    <source>
        <dbReference type="ARBA" id="ARBA00022833"/>
    </source>
</evidence>
<dbReference type="Pfam" id="PF04560">
    <property type="entry name" value="RNA_pol_Rpb2_7"/>
    <property type="match status" value="1"/>
</dbReference>
<feature type="domain" description="DNA-directed RNA polymerase subunit 2 hybrid-binding" evidence="10">
    <location>
        <begin position="735"/>
        <end position="1098"/>
    </location>
</feature>
<dbReference type="InterPro" id="IPR037033">
    <property type="entry name" value="DNA-dir_RNAP_su2_hyb_sf"/>
</dbReference>
<sequence length="1536" mass="169639">MASTSDLPFRTLNAYYEQTPLFLTRHHIDSYEHFVFNEMPQLIYSMNPITIFKDPIAPEQGIYRYKTEIYLGGKVEKAADLRLEIGSPIVTLDGGKTVRRMFPNEARLRGLTYASQIRMDIDIIVTRTEKKGDSFDSVQRVMPFKNFPLLRLPILLRSKLCSLGEKSSDDSLIQKGESTLEHGGYFIIDGAEKLLITRQEQAFNSLYVARKAPTDLDTVVYASVVSQHPETKLNRRCSVYLMRDSNILRVSVPSLRGMVPVFVVFRALGIESDSDIVRLIFPDKDSPFTKLYEDMLIPSIQDAWPITTQAMAIHFMSTVTHQGSVASVLDILRNNLFSHVPNKPKARAYYLAEMVQKIIKAHVKLIANTDRDDIRNQRLLTTGTLLRDLFAAVWKDWTKAVSLAVDVQYNYNKTLYEGDKFLDLFAPGNINSIFQVESLNTGLMKGFRGRWGTNPKNTKTGVLQPVARISYLDAMSHCRRILLDFDTSLKQKGPRHLHTSQIGYFCTNETPTGAHIGVTKNYSMLTYVSIAAPVTPLMDWLERRGSMVSIANSSHLLRANGTLVKINGGGVGFVEEPSQLVRVLKLLKWTACLAPLASVSLNTMEREIRIYLDEGRPVRPLFHLERGGQLTPIVKDMIQKPDVKPVWRNLVLGTLPATKDRRISDVEFIDPLANNEAATLDQYEEMLQPFIGGIEYVDPYESNEAYISWWGASDLGAQHTHIEIHPSTMMGLMVSMIPFANHNQSPRNQLSCSQSKQSMGYYATNYLQRYDTYGSQLCYGEAPLVRTLTYDNVGRGQVPYGFNCIVAMASTDGYNQDDGILFNKSAIERGLFRSLALRSYEALEEIDPISKVIYKVDNPKLVPAWTDLRPGYDYSKLDENGIIREGEAIDDTTILVARYLESPETHTIKDASVMPTVFTKGRVESVVILNQANGMRLIRVRILQERIPELGDKFGSRHGQKGTMGMVIPAENMPHTAEGIIPDVIVNPHGLTSRMTVAQLLEVLFGRLGAEAAAKCNGTSFFNREDIVKTVGDSLQSLGLHPHTENLMYSGLTGRQLSCSIFMGPLYFMRMKHLTSDKINARGEGRREMRTHQPTGGRGNEGGMRIGEMESHAILAHGTSLFMQESMMKRADATNFWICNGCGTIPIYNEKEKLFICPMCDGPVEFSGSTEETLALIPPLKRSRVTFSKVEMPYALKLLDQELGSYMNTGFRFVTERTVGALRDSMLKWSTSGGSRDISGSELTEDDFIDISGVSISGVSISEANLMGGGTPPPPPVEVQQAEALLAPIPASQMTSLLSDVQPVEVYGFPKEEPAPVTDKAVADSLTGAQAGGGHQVYAPAMSEEPYVVPNPFVQPPLTETEVAKSPEPMLAQPAVLAAGPAQTQDAAIEVPKIGGAAPVNYVDPVPVKHNLEEEWPAPVAQIGGTKSILKKTVEFEIPPHQGGAPISEIVPGTNIKPATFYAPPMEKEPFVIPNPFVSPPVTGPGPAPATPGPPAPAPATTTAPVSNDALNQMVQQGGKATNVFENAEIRVIKLA</sequence>
<dbReference type="SUPFAM" id="SSF64484">
    <property type="entry name" value="beta and beta-prime subunits of DNA dependent RNA-polymerase"/>
    <property type="match status" value="1"/>
</dbReference>
<dbReference type="GO" id="GO:0006351">
    <property type="term" value="P:DNA-templated transcription"/>
    <property type="evidence" value="ECO:0007669"/>
    <property type="project" value="InterPro"/>
</dbReference>
<dbReference type="EC" id="2.7.7.6" evidence="2"/>
<dbReference type="InterPro" id="IPR014724">
    <property type="entry name" value="RNA_pol_RPB2_OB-fold"/>
</dbReference>
<dbReference type="Pfam" id="PF04566">
    <property type="entry name" value="RNA_pol_Rpb2_4"/>
    <property type="match status" value="1"/>
</dbReference>
<dbReference type="Pfam" id="PF04563">
    <property type="entry name" value="RNA_pol_Rpb2_1"/>
    <property type="match status" value="1"/>
</dbReference>
<protein>
    <recommendedName>
        <fullName evidence="2">DNA-directed RNA polymerase</fullName>
        <ecNumber evidence="2">2.7.7.6</ecNumber>
    </recommendedName>
</protein>
<dbReference type="InterPro" id="IPR007645">
    <property type="entry name" value="RNA_pol_Rpb2_3"/>
</dbReference>
<dbReference type="Gene3D" id="3.90.1110.10">
    <property type="entry name" value="RNA polymerase Rpb2, domain 2"/>
    <property type="match status" value="1"/>
</dbReference>
<keyword evidence="3" id="KW-0240">DNA-directed RNA polymerase</keyword>
<comment type="similarity">
    <text evidence="1">Belongs to the RNA polymerase beta chain family.</text>
</comment>
<dbReference type="InterPro" id="IPR037034">
    <property type="entry name" value="RNA_pol_Rpb2_2_sf"/>
</dbReference>
<dbReference type="InterPro" id="IPR007644">
    <property type="entry name" value="RNA_pol_bsu_protrusion"/>
</dbReference>
<keyword evidence="5" id="KW-0548">Nucleotidyltransferase</keyword>
<accession>A0A6C0L090</accession>
<feature type="domain" description="RNA polymerase Rpb2" evidence="15">
    <location>
        <begin position="564"/>
        <end position="624"/>
    </location>
</feature>
<dbReference type="GO" id="GO:0032549">
    <property type="term" value="F:ribonucleoside binding"/>
    <property type="evidence" value="ECO:0007669"/>
    <property type="project" value="InterPro"/>
</dbReference>
<feature type="domain" description="RNA polymerase Rpb2" evidence="14">
    <location>
        <begin position="466"/>
        <end position="528"/>
    </location>
</feature>
<feature type="region of interest" description="Disordered" evidence="9">
    <location>
        <begin position="1482"/>
        <end position="1505"/>
    </location>
</feature>
<evidence type="ECO:0000256" key="5">
    <source>
        <dbReference type="ARBA" id="ARBA00022695"/>
    </source>
</evidence>
<evidence type="ECO:0000256" key="2">
    <source>
        <dbReference type="ARBA" id="ARBA00012418"/>
    </source>
</evidence>
<dbReference type="Gene3D" id="2.40.50.150">
    <property type="match status" value="1"/>
</dbReference>
<dbReference type="Gene3D" id="3.90.1800.10">
    <property type="entry name" value="RNA polymerase alpha subunit dimerisation domain"/>
    <property type="match status" value="1"/>
</dbReference>
<evidence type="ECO:0000259" key="13">
    <source>
        <dbReference type="Pfam" id="PF04563"/>
    </source>
</evidence>
<dbReference type="Pfam" id="PF04565">
    <property type="entry name" value="RNA_pol_Rpb2_3"/>
    <property type="match status" value="1"/>
</dbReference>
<evidence type="ECO:0000256" key="9">
    <source>
        <dbReference type="SAM" id="MobiDB-lite"/>
    </source>
</evidence>
<keyword evidence="7" id="KW-0862">Zinc</keyword>
<proteinExistence type="inferred from homology"/>
<evidence type="ECO:0000256" key="8">
    <source>
        <dbReference type="ARBA" id="ARBA00023163"/>
    </source>
</evidence>
<evidence type="ECO:0000256" key="4">
    <source>
        <dbReference type="ARBA" id="ARBA00022679"/>
    </source>
</evidence>
<evidence type="ECO:0000256" key="3">
    <source>
        <dbReference type="ARBA" id="ARBA00022478"/>
    </source>
</evidence>
<name>A0A6C0L090_9ZZZZ</name>
<dbReference type="GO" id="GO:0003899">
    <property type="term" value="F:DNA-directed RNA polymerase activity"/>
    <property type="evidence" value="ECO:0007669"/>
    <property type="project" value="UniProtKB-EC"/>
</dbReference>
<dbReference type="InterPro" id="IPR007120">
    <property type="entry name" value="DNA-dir_RNAP_su2_dom"/>
</dbReference>
<evidence type="ECO:0000259" key="10">
    <source>
        <dbReference type="Pfam" id="PF00562"/>
    </source>
</evidence>
<dbReference type="InterPro" id="IPR007642">
    <property type="entry name" value="RNA_pol_Rpb2_2"/>
</dbReference>
<keyword evidence="6" id="KW-0479">Metal-binding</keyword>
<dbReference type="EMBL" id="MN740993">
    <property type="protein sequence ID" value="QHU21968.1"/>
    <property type="molecule type" value="Genomic_DNA"/>
</dbReference>
<feature type="domain" description="RNA polymerase Rpb2" evidence="11">
    <location>
        <begin position="1102"/>
        <end position="1205"/>
    </location>
</feature>
<feature type="compositionally biased region" description="Pro residues" evidence="9">
    <location>
        <begin position="1482"/>
        <end position="1498"/>
    </location>
</feature>
<keyword evidence="8" id="KW-0804">Transcription</keyword>
<evidence type="ECO:0000313" key="16">
    <source>
        <dbReference type="EMBL" id="QHU21968.1"/>
    </source>
</evidence>
<evidence type="ECO:0000259" key="14">
    <source>
        <dbReference type="Pfam" id="PF04565"/>
    </source>
</evidence>
<dbReference type="InterPro" id="IPR007641">
    <property type="entry name" value="RNA_pol_Rpb2_7"/>
</dbReference>
<dbReference type="InterPro" id="IPR015712">
    <property type="entry name" value="DNA-dir_RNA_pol_su2"/>
</dbReference>
<dbReference type="Gene3D" id="3.90.1070.20">
    <property type="match status" value="1"/>
</dbReference>
<dbReference type="Pfam" id="PF04561">
    <property type="entry name" value="RNA_pol_Rpb2_2"/>
    <property type="match status" value="1"/>
</dbReference>
<dbReference type="Gene3D" id="3.90.1100.10">
    <property type="match status" value="1"/>
</dbReference>